<feature type="transmembrane region" description="Helical" evidence="1">
    <location>
        <begin position="346"/>
        <end position="365"/>
    </location>
</feature>
<evidence type="ECO:0000313" key="2">
    <source>
        <dbReference type="EMBL" id="MDO5975939.1"/>
    </source>
</evidence>
<reference evidence="2" key="1">
    <citation type="submission" date="2023-07" db="EMBL/GenBank/DDBJ databases">
        <title>Two novel species in the genus Flavivirga.</title>
        <authorList>
            <person name="Kwon K."/>
        </authorList>
    </citation>
    <scope>NUCLEOTIDE SEQUENCE</scope>
    <source>
        <strain evidence="2">KACC 14158</strain>
    </source>
</reference>
<dbReference type="SUPFAM" id="SSF82693">
    <property type="entry name" value="Multidrug efflux transporter AcrB pore domain, PN1, PN2, PC1 and PC2 subdomains"/>
    <property type="match status" value="2"/>
</dbReference>
<keyword evidence="3" id="KW-1185">Reference proteome</keyword>
<proteinExistence type="predicted"/>
<feature type="transmembrane region" description="Helical" evidence="1">
    <location>
        <begin position="920"/>
        <end position="942"/>
    </location>
</feature>
<dbReference type="SUPFAM" id="SSF82866">
    <property type="entry name" value="Multidrug efflux transporter AcrB transmembrane domain"/>
    <property type="match status" value="2"/>
</dbReference>
<feature type="transmembrane region" description="Helical" evidence="1">
    <location>
        <begin position="476"/>
        <end position="498"/>
    </location>
</feature>
<dbReference type="Gene3D" id="3.30.70.1440">
    <property type="entry name" value="Multidrug efflux transporter AcrB pore domain"/>
    <property type="match status" value="1"/>
</dbReference>
<keyword evidence="1" id="KW-0472">Membrane</keyword>
<dbReference type="InterPro" id="IPR001036">
    <property type="entry name" value="Acrflvin-R"/>
</dbReference>
<dbReference type="Gene3D" id="3.30.70.1320">
    <property type="entry name" value="Multidrug efflux transporter AcrB pore domain like"/>
    <property type="match status" value="1"/>
</dbReference>
<protein>
    <submittedName>
        <fullName evidence="2">Efflux RND transporter permease subunit</fullName>
    </submittedName>
</protein>
<keyword evidence="1" id="KW-1133">Transmembrane helix</keyword>
<dbReference type="PANTHER" id="PTHR32063">
    <property type="match status" value="1"/>
</dbReference>
<dbReference type="Proteomes" id="UP001176806">
    <property type="component" value="Unassembled WGS sequence"/>
</dbReference>
<feature type="transmembrane region" description="Helical" evidence="1">
    <location>
        <begin position="12"/>
        <end position="34"/>
    </location>
</feature>
<keyword evidence="1" id="KW-0812">Transmembrane</keyword>
<name>A0ABT8WSJ4_9FLAO</name>
<dbReference type="RefSeq" id="WP_303303175.1">
    <property type="nucleotide sequence ID" value="NZ_BAABDA010000046.1"/>
</dbReference>
<dbReference type="EMBL" id="JAUOEL010000006">
    <property type="protein sequence ID" value="MDO5975939.1"/>
    <property type="molecule type" value="Genomic_DNA"/>
</dbReference>
<feature type="transmembrane region" description="Helical" evidence="1">
    <location>
        <begin position="963"/>
        <end position="982"/>
    </location>
</feature>
<dbReference type="Pfam" id="PF00873">
    <property type="entry name" value="ACR_tran"/>
    <property type="match status" value="1"/>
</dbReference>
<comment type="caution">
    <text evidence="2">The sequence shown here is derived from an EMBL/GenBank/DDBJ whole genome shotgun (WGS) entry which is preliminary data.</text>
</comment>
<feature type="transmembrane region" description="Helical" evidence="1">
    <location>
        <begin position="443"/>
        <end position="464"/>
    </location>
</feature>
<feature type="transmembrane region" description="Helical" evidence="1">
    <location>
        <begin position="541"/>
        <end position="560"/>
    </location>
</feature>
<evidence type="ECO:0000313" key="3">
    <source>
        <dbReference type="Proteomes" id="UP001176806"/>
    </source>
</evidence>
<gene>
    <name evidence="2" type="ORF">Q4Q40_17210</name>
</gene>
<sequence length="1029" mass="115583">MVKFLIHKPIAVLMTTLGILILGLYAFGFIPVSLMPDIDIPEITVQVSAENMSARQLEDVVVKQLRRNLMQVSHLKDIKTETSSEKAILRLRFNHGTKIDYSFIEVNEKIDRAMGSFPNTIKRPKVIKASATDIPVFYLNMTLKSDSKKTKASSQSHLYPVTQEFVDFNQFANHVIRKRIEQISEVAMVDVSGLVASEILIIPDYNKLSALNISLDELEATIKTHDLEIGSLLIKDNQYQYDVRLGTSLNNIQEIENIYINKNNRLFQLKALAQVLEHPQNRTGLVLSNSKEAITMAIIKQSDARMGDLKDSLNTLLNYLEEDYPNIDFSISRDQTKLLDYAINNLFQSLLWGILLAFGVMFLFLKNVKSPLLIGITIPISIIICLLFFQLFGISINIISLSGLVLGIGLMIDNSIIVIDNITQFREQGESLSKACILGANEVLKPLLSSALTTCAVFLPLVFLSGISGALFYDQAIAVTTGLFASLLVSITLLPVLYRLFHFKDTKKVGSISRFLTHANTLDYAALYEKGFRWVMRKQRISWGFCLLLLIVAIGLFMMLPKTTMPNFSRSETLLKIDWNNQINVEENKRRVLELLELVDDNTINHTALVGTQQFVLDKDTEAKTSETTIYLQCKNPESLAKIQNDISPFILNKYPIALHDYKAVDNIFNLIFSEDDAPLIARLRHVENLGSSQNVQLQNVWYLVQQNLNNLELKPIAWQDYMTLVADKEKLMTYGVDSNTLFNTLKSAFNEREIVSIIDNQSFVPVILGSTTKNIEAVLSETMIASKDSAVFHVQDFVKIATSKDLKTISGGKEGEYFPLELQINDNNIASTMDRVKDIISNNKWYDVNFSGRFFSNQELIGELKIVLLISLVLLYFILASQFESFLIPLIILIEVPLDLAGAFLFLKLFGMSINLMSMIGIVVMCGIIINDSILKVDTIIQLQRKGCSLMKALLVAGQRRLKPILMTSLTTILALVPLLFSSGLGAELQAPLAIALIGGMLLGTLVSLYFIPLCYYYLAKNKIYAKK</sequence>
<feature type="transmembrane region" description="Helical" evidence="1">
    <location>
        <begin position="372"/>
        <end position="392"/>
    </location>
</feature>
<dbReference type="Gene3D" id="3.30.70.1430">
    <property type="entry name" value="Multidrug efflux transporter AcrB pore domain"/>
    <property type="match status" value="2"/>
</dbReference>
<dbReference type="PRINTS" id="PR00702">
    <property type="entry name" value="ACRIFLAVINRP"/>
</dbReference>
<evidence type="ECO:0000256" key="1">
    <source>
        <dbReference type="SAM" id="Phobius"/>
    </source>
</evidence>
<dbReference type="Gene3D" id="1.20.1640.10">
    <property type="entry name" value="Multidrug efflux transporter AcrB transmembrane domain"/>
    <property type="match status" value="2"/>
</dbReference>
<dbReference type="PANTHER" id="PTHR32063:SF0">
    <property type="entry name" value="SWARMING MOTILITY PROTEIN SWRC"/>
    <property type="match status" value="1"/>
</dbReference>
<dbReference type="SUPFAM" id="SSF82714">
    <property type="entry name" value="Multidrug efflux transporter AcrB TolC docking domain, DN and DC subdomains"/>
    <property type="match status" value="1"/>
</dbReference>
<dbReference type="Gene3D" id="3.30.2090.10">
    <property type="entry name" value="Multidrug efflux transporter AcrB TolC docking domain, DN and DC subdomains"/>
    <property type="match status" value="2"/>
</dbReference>
<feature type="transmembrane region" description="Helical" evidence="1">
    <location>
        <begin position="398"/>
        <end position="422"/>
    </location>
</feature>
<feature type="transmembrane region" description="Helical" evidence="1">
    <location>
        <begin position="861"/>
        <end position="880"/>
    </location>
</feature>
<organism evidence="2 3">
    <name type="scientific">Flavivirga jejuensis</name>
    <dbReference type="NCBI Taxonomy" id="870487"/>
    <lineage>
        <taxon>Bacteria</taxon>
        <taxon>Pseudomonadati</taxon>
        <taxon>Bacteroidota</taxon>
        <taxon>Flavobacteriia</taxon>
        <taxon>Flavobacteriales</taxon>
        <taxon>Flavobacteriaceae</taxon>
        <taxon>Flavivirga</taxon>
    </lineage>
</organism>
<feature type="transmembrane region" description="Helical" evidence="1">
    <location>
        <begin position="887"/>
        <end position="908"/>
    </location>
</feature>
<dbReference type="InterPro" id="IPR027463">
    <property type="entry name" value="AcrB_DN_DC_subdom"/>
</dbReference>
<feature type="transmembrane region" description="Helical" evidence="1">
    <location>
        <begin position="994"/>
        <end position="1020"/>
    </location>
</feature>
<accession>A0ABT8WSJ4</accession>